<feature type="transmembrane region" description="Helical" evidence="4">
    <location>
        <begin position="306"/>
        <end position="324"/>
    </location>
</feature>
<organism evidence="6 7">
    <name type="scientific">Cohnella soli</name>
    <dbReference type="NCBI Taxonomy" id="425005"/>
    <lineage>
        <taxon>Bacteria</taxon>
        <taxon>Bacillati</taxon>
        <taxon>Bacillota</taxon>
        <taxon>Bacilli</taxon>
        <taxon>Bacillales</taxon>
        <taxon>Paenibacillaceae</taxon>
        <taxon>Cohnella</taxon>
    </lineage>
</organism>
<keyword evidence="4" id="KW-0472">Membrane</keyword>
<dbReference type="Gene3D" id="6.10.340.10">
    <property type="match status" value="1"/>
</dbReference>
<dbReference type="Gene3D" id="1.10.10.60">
    <property type="entry name" value="Homeodomain-like"/>
    <property type="match status" value="2"/>
</dbReference>
<accession>A0ABW0HQD5</accession>
<evidence type="ECO:0000313" key="6">
    <source>
        <dbReference type="EMBL" id="MFC5402618.1"/>
    </source>
</evidence>
<dbReference type="RefSeq" id="WP_378131227.1">
    <property type="nucleotide sequence ID" value="NZ_JBHSMI010000013.1"/>
</dbReference>
<keyword evidence="4" id="KW-1133">Transmembrane helix</keyword>
<keyword evidence="1" id="KW-0805">Transcription regulation</keyword>
<dbReference type="Pfam" id="PF17853">
    <property type="entry name" value="GGDEF_2"/>
    <property type="match status" value="1"/>
</dbReference>
<sequence length="783" mass="89298">MNIRPFFGAKSYFVRTVLWISVAILFIIGVLSTVVFLKTQSLFVKNQYASNQKILYQVKYNMGFMDQTIGNLCKTLYLNNDVSAIMYAKQEDMVDVANRLNKVVSSITSANPYIHSISIYNRNLDQAYNAGSPLFFEDKLLLDIYNNDQSVPKMKPIFRDIKKLVNGKEEPDPVFSYVIYETSAGDLKPDGVVIINVRSKWLIDNIQQINMVDKRNGDNVFMMDQSGQYLDDGTGDQAIMKWLRADWVSYRNDHPEAEPDGFFQSKHDGTSYLITYSNVDSAGMTLLKTQPVFEVYKYIKSLKTSIALITLVVVLLALALSIAISRRIYRPVGKLVSSVKSDRVRRSDHDVVIDEFSYLNTVYRQSMEQLDLFDKEKYQYKDVMKHYWLSRLLTEGPSIPQPELRTIFKEMKFALPVEGEYAVCILKLDNYKELQHTFTSKDRETIRFAMINIASEIVARKYPNEGLDMKDDHVLLLVNVPEGDDMFPSDMIALLKDAQETVSRYFKVSFTASISDSVNRLGGLHDSYNHALDQSMYRLLLGHSSVITSETVKKKAESKKTGYSKELEEWLVETIKSGNVPAMKKVLATLFEETSTLNYHNALVTIIRLADAVFGAMEHAKGSSSIALPLSSITRSLLEKETIGEIHRTLWGVLQDSFSNEQLEAPNTMNHFVVDAVTEYIHKNYQDASLSLSSVAAMMKLSTRNLSKIYKEATQISIPDYINEFRLAKAAELLIHHDLSVIEVSKRVGILNETYFFSLFKKKYKVTPKEYALQRNVNRVIAE</sequence>
<dbReference type="InterPro" id="IPR018060">
    <property type="entry name" value="HTH_AraC"/>
</dbReference>
<keyword evidence="4" id="KW-0812">Transmembrane</keyword>
<proteinExistence type="predicted"/>
<dbReference type="PANTHER" id="PTHR43280">
    <property type="entry name" value="ARAC-FAMILY TRANSCRIPTIONAL REGULATOR"/>
    <property type="match status" value="1"/>
</dbReference>
<evidence type="ECO:0000256" key="2">
    <source>
        <dbReference type="ARBA" id="ARBA00023125"/>
    </source>
</evidence>
<feature type="transmembrane region" description="Helical" evidence="4">
    <location>
        <begin position="12"/>
        <end position="37"/>
    </location>
</feature>
<keyword evidence="2" id="KW-0238">DNA-binding</keyword>
<name>A0ABW0HQD5_9BACL</name>
<evidence type="ECO:0000313" key="7">
    <source>
        <dbReference type="Proteomes" id="UP001596113"/>
    </source>
</evidence>
<comment type="caution">
    <text evidence="6">The sequence shown here is derived from an EMBL/GenBank/DDBJ whole genome shotgun (WGS) entry which is preliminary data.</text>
</comment>
<evidence type="ECO:0000256" key="3">
    <source>
        <dbReference type="ARBA" id="ARBA00023163"/>
    </source>
</evidence>
<dbReference type="EMBL" id="JBHSMI010000013">
    <property type="protein sequence ID" value="MFC5402618.1"/>
    <property type="molecule type" value="Genomic_DNA"/>
</dbReference>
<dbReference type="InterPro" id="IPR009057">
    <property type="entry name" value="Homeodomain-like_sf"/>
</dbReference>
<dbReference type="InterPro" id="IPR041522">
    <property type="entry name" value="CdaR_GGDEF"/>
</dbReference>
<protein>
    <submittedName>
        <fullName evidence="6">Helix-turn-helix domain-containing protein</fullName>
    </submittedName>
</protein>
<keyword evidence="3" id="KW-0804">Transcription</keyword>
<dbReference type="SUPFAM" id="SSF46689">
    <property type="entry name" value="Homeodomain-like"/>
    <property type="match status" value="1"/>
</dbReference>
<dbReference type="SMART" id="SM00342">
    <property type="entry name" value="HTH_ARAC"/>
    <property type="match status" value="1"/>
</dbReference>
<reference evidence="7" key="1">
    <citation type="journal article" date="2019" name="Int. J. Syst. Evol. Microbiol.">
        <title>The Global Catalogue of Microorganisms (GCM) 10K type strain sequencing project: providing services to taxonomists for standard genome sequencing and annotation.</title>
        <authorList>
            <consortium name="The Broad Institute Genomics Platform"/>
            <consortium name="The Broad Institute Genome Sequencing Center for Infectious Disease"/>
            <person name="Wu L."/>
            <person name="Ma J."/>
        </authorList>
    </citation>
    <scope>NUCLEOTIDE SEQUENCE [LARGE SCALE GENOMIC DNA]</scope>
    <source>
        <strain evidence="7">CGMCC 1.18575</strain>
    </source>
</reference>
<dbReference type="PROSITE" id="PS01124">
    <property type="entry name" value="HTH_ARAC_FAMILY_2"/>
    <property type="match status" value="1"/>
</dbReference>
<evidence type="ECO:0000256" key="1">
    <source>
        <dbReference type="ARBA" id="ARBA00023015"/>
    </source>
</evidence>
<dbReference type="Pfam" id="PF12833">
    <property type="entry name" value="HTH_18"/>
    <property type="match status" value="1"/>
</dbReference>
<evidence type="ECO:0000256" key="4">
    <source>
        <dbReference type="SAM" id="Phobius"/>
    </source>
</evidence>
<gene>
    <name evidence="6" type="ORF">ACFPOF_07685</name>
</gene>
<dbReference type="Proteomes" id="UP001596113">
    <property type="component" value="Unassembled WGS sequence"/>
</dbReference>
<dbReference type="PANTHER" id="PTHR43280:SF28">
    <property type="entry name" value="HTH-TYPE TRANSCRIPTIONAL ACTIVATOR RHAS"/>
    <property type="match status" value="1"/>
</dbReference>
<feature type="domain" description="HTH araC/xylS-type" evidence="5">
    <location>
        <begin position="675"/>
        <end position="774"/>
    </location>
</feature>
<evidence type="ECO:0000259" key="5">
    <source>
        <dbReference type="PROSITE" id="PS01124"/>
    </source>
</evidence>
<keyword evidence="7" id="KW-1185">Reference proteome</keyword>